<reference evidence="1 3" key="1">
    <citation type="submission" date="2014-07" db="EMBL/GenBank/DDBJ databases">
        <authorList>
            <person name="Pisani N.G."/>
            <person name="Newman J.D."/>
        </authorList>
    </citation>
    <scope>NUCLEOTIDE SEQUENCE [LARGE SCALE GENOMIC DNA]</scope>
    <source>
        <strain evidence="1 3">LMG 24720</strain>
    </source>
</reference>
<dbReference type="Proteomes" id="UP000270036">
    <property type="component" value="Chromosome"/>
</dbReference>
<proteinExistence type="predicted"/>
<reference evidence="2 4" key="2">
    <citation type="submission" date="2018-12" db="EMBL/GenBank/DDBJ databases">
        <authorList>
            <consortium name="Pathogen Informatics"/>
        </authorList>
    </citation>
    <scope>NUCLEOTIDE SEQUENCE [LARGE SCALE GENOMIC DNA]</scope>
    <source>
        <strain evidence="2 4">NCTC13489</strain>
    </source>
</reference>
<sequence length="180" mass="20784">MKENIKAFIKDIIPIVVGILVALWINNWNENRKDKNYLDQISSASNKELTDTNQDIKENLLLQKSYIDSIDAYLIDDKISLLDITLKNKGIYVPTIKINSWKAISNSKIELLDYKKISALAMIEEQKEMLKMKSMRLVDFLYANPKETGKDKKEFLKILMLDIIGTEESIQKDISNIITN</sequence>
<protein>
    <submittedName>
        <fullName evidence="2">Uncharacterized protein</fullName>
    </submittedName>
</protein>
<accession>A0A3S4V220</accession>
<dbReference type="EMBL" id="LR134441">
    <property type="protein sequence ID" value="VEH98795.1"/>
    <property type="molecule type" value="Genomic_DNA"/>
</dbReference>
<evidence type="ECO:0000313" key="1">
    <source>
        <dbReference type="EMBL" id="KEY19153.1"/>
    </source>
</evidence>
<name>A0A3S4V220_9FLAO</name>
<dbReference type="KEGG" id="cant:NCTC13489_01160"/>
<organism evidence="2 4">
    <name type="scientific">Kaistella antarctica</name>
    <dbReference type="NCBI Taxonomy" id="266748"/>
    <lineage>
        <taxon>Bacteria</taxon>
        <taxon>Pseudomonadati</taxon>
        <taxon>Bacteroidota</taxon>
        <taxon>Flavobacteriia</taxon>
        <taxon>Flavobacteriales</taxon>
        <taxon>Weeksellaceae</taxon>
        <taxon>Chryseobacterium group</taxon>
        <taxon>Kaistella</taxon>
    </lineage>
</organism>
<keyword evidence="3" id="KW-1185">Reference proteome</keyword>
<evidence type="ECO:0000313" key="2">
    <source>
        <dbReference type="EMBL" id="VEH98795.1"/>
    </source>
</evidence>
<gene>
    <name evidence="1" type="ORF">HY04_12070</name>
    <name evidence="2" type="ORF">NCTC13489_01160</name>
</gene>
<dbReference type="Proteomes" id="UP000028349">
    <property type="component" value="Unassembled WGS sequence"/>
</dbReference>
<dbReference type="AlphaFoldDB" id="A0A3S4V220"/>
<dbReference type="EMBL" id="JPEP01000002">
    <property type="protein sequence ID" value="KEY19153.1"/>
    <property type="molecule type" value="Genomic_DNA"/>
</dbReference>
<evidence type="ECO:0000313" key="3">
    <source>
        <dbReference type="Proteomes" id="UP000028349"/>
    </source>
</evidence>
<dbReference type="STRING" id="266748.HY04_12070"/>
<evidence type="ECO:0000313" key="4">
    <source>
        <dbReference type="Proteomes" id="UP000270036"/>
    </source>
</evidence>
<dbReference type="OrthoDB" id="713837at2"/>
<dbReference type="RefSeq" id="WP_034720028.1">
    <property type="nucleotide sequence ID" value="NZ_FOIX01000003.1"/>
</dbReference>